<reference evidence="1" key="1">
    <citation type="submission" date="2014-11" db="EMBL/GenBank/DDBJ databases">
        <authorList>
            <person name="Amaro Gonzalez C."/>
        </authorList>
    </citation>
    <scope>NUCLEOTIDE SEQUENCE</scope>
</reference>
<dbReference type="EMBL" id="GBXM01044000">
    <property type="protein sequence ID" value="JAH64577.1"/>
    <property type="molecule type" value="Transcribed_RNA"/>
</dbReference>
<accession>A0A0E9UFS9</accession>
<name>A0A0E9UFS9_ANGAN</name>
<organism evidence="1">
    <name type="scientific">Anguilla anguilla</name>
    <name type="common">European freshwater eel</name>
    <name type="synonym">Muraena anguilla</name>
    <dbReference type="NCBI Taxonomy" id="7936"/>
    <lineage>
        <taxon>Eukaryota</taxon>
        <taxon>Metazoa</taxon>
        <taxon>Chordata</taxon>
        <taxon>Craniata</taxon>
        <taxon>Vertebrata</taxon>
        <taxon>Euteleostomi</taxon>
        <taxon>Actinopterygii</taxon>
        <taxon>Neopterygii</taxon>
        <taxon>Teleostei</taxon>
        <taxon>Anguilliformes</taxon>
        <taxon>Anguillidae</taxon>
        <taxon>Anguilla</taxon>
    </lineage>
</organism>
<sequence length="40" mass="4726">MFRSDVMLKPHLNRCGINPSRSIYHHISLFVGQCWSIFCM</sequence>
<evidence type="ECO:0000313" key="1">
    <source>
        <dbReference type="EMBL" id="JAH64577.1"/>
    </source>
</evidence>
<proteinExistence type="predicted"/>
<reference evidence="1" key="2">
    <citation type="journal article" date="2015" name="Fish Shellfish Immunol.">
        <title>Early steps in the European eel (Anguilla anguilla)-Vibrio vulnificus interaction in the gills: Role of the RtxA13 toxin.</title>
        <authorList>
            <person name="Callol A."/>
            <person name="Pajuelo D."/>
            <person name="Ebbesson L."/>
            <person name="Teles M."/>
            <person name="MacKenzie S."/>
            <person name="Amaro C."/>
        </authorList>
    </citation>
    <scope>NUCLEOTIDE SEQUENCE</scope>
</reference>
<dbReference type="AlphaFoldDB" id="A0A0E9UFS9"/>
<protein>
    <submittedName>
        <fullName evidence="1">Uncharacterized protein</fullName>
    </submittedName>
</protein>